<protein>
    <submittedName>
        <fullName evidence="1">6592_t:CDS:1</fullName>
    </submittedName>
</protein>
<dbReference type="Proteomes" id="UP000789405">
    <property type="component" value="Unassembled WGS sequence"/>
</dbReference>
<reference evidence="1" key="1">
    <citation type="submission" date="2021-06" db="EMBL/GenBank/DDBJ databases">
        <authorList>
            <person name="Kallberg Y."/>
            <person name="Tangrot J."/>
            <person name="Rosling A."/>
        </authorList>
    </citation>
    <scope>NUCLEOTIDE SEQUENCE</scope>
    <source>
        <strain evidence="1">MA453B</strain>
    </source>
</reference>
<sequence length="110" mass="12988">MQECNLTWNQIKQENKTLINEKIWDYFSAIPFHTYSHYSKLTQHNLNNSDYINTSSFISRNISSQPNDEELPKNAVCQRDSVEKINAANKKIKEFDKCIAFLQINHLKKH</sequence>
<proteinExistence type="predicted"/>
<gene>
    <name evidence="1" type="ORF">DERYTH_LOCUS317</name>
</gene>
<comment type="caution">
    <text evidence="1">The sequence shown here is derived from an EMBL/GenBank/DDBJ whole genome shotgun (WGS) entry which is preliminary data.</text>
</comment>
<evidence type="ECO:0000313" key="1">
    <source>
        <dbReference type="EMBL" id="CAG8447621.1"/>
    </source>
</evidence>
<organism evidence="1 2">
    <name type="scientific">Dentiscutata erythropus</name>
    <dbReference type="NCBI Taxonomy" id="1348616"/>
    <lineage>
        <taxon>Eukaryota</taxon>
        <taxon>Fungi</taxon>
        <taxon>Fungi incertae sedis</taxon>
        <taxon>Mucoromycota</taxon>
        <taxon>Glomeromycotina</taxon>
        <taxon>Glomeromycetes</taxon>
        <taxon>Diversisporales</taxon>
        <taxon>Gigasporaceae</taxon>
        <taxon>Dentiscutata</taxon>
    </lineage>
</organism>
<evidence type="ECO:0000313" key="2">
    <source>
        <dbReference type="Proteomes" id="UP000789405"/>
    </source>
</evidence>
<accession>A0A9N8VGN9</accession>
<name>A0A9N8VGN9_9GLOM</name>
<keyword evidence="2" id="KW-1185">Reference proteome</keyword>
<dbReference type="AlphaFoldDB" id="A0A9N8VGN9"/>
<dbReference type="OrthoDB" id="2445638at2759"/>
<dbReference type="EMBL" id="CAJVPY010000065">
    <property type="protein sequence ID" value="CAG8447621.1"/>
    <property type="molecule type" value="Genomic_DNA"/>
</dbReference>